<dbReference type="Pfam" id="PF07767">
    <property type="entry name" value="Nop53"/>
    <property type="match status" value="1"/>
</dbReference>
<dbReference type="AlphaFoldDB" id="A0ABD2NPN7"/>
<keyword evidence="6" id="KW-0539">Nucleus</keyword>
<protein>
    <recommendedName>
        <fullName evidence="4">Ribosome biogenesis protein NOP53</fullName>
    </recommendedName>
</protein>
<evidence type="ECO:0000256" key="5">
    <source>
        <dbReference type="ARBA" id="ARBA00022517"/>
    </source>
</evidence>
<evidence type="ECO:0000256" key="1">
    <source>
        <dbReference type="ARBA" id="ARBA00004604"/>
    </source>
</evidence>
<name>A0ABD2NPN7_9CUCU</name>
<reference evidence="8 9" key="1">
    <citation type="journal article" date="2021" name="BMC Biol.">
        <title>Horizontally acquired antibacterial genes associated with adaptive radiation of ladybird beetles.</title>
        <authorList>
            <person name="Li H.S."/>
            <person name="Tang X.F."/>
            <person name="Huang Y.H."/>
            <person name="Xu Z.Y."/>
            <person name="Chen M.L."/>
            <person name="Du X.Y."/>
            <person name="Qiu B.Y."/>
            <person name="Chen P.T."/>
            <person name="Zhang W."/>
            <person name="Slipinski A."/>
            <person name="Escalona H.E."/>
            <person name="Waterhouse R.M."/>
            <person name="Zwick A."/>
            <person name="Pang H."/>
        </authorList>
    </citation>
    <scope>NUCLEOTIDE SEQUENCE [LARGE SCALE GENOMIC DNA]</scope>
    <source>
        <strain evidence="8">SYSU2018</strain>
    </source>
</reference>
<keyword evidence="5" id="KW-0690">Ribosome biogenesis</keyword>
<comment type="caution">
    <text evidence="8">The sequence shown here is derived from an EMBL/GenBank/DDBJ whole genome shotgun (WGS) entry which is preliminary data.</text>
</comment>
<evidence type="ECO:0000256" key="3">
    <source>
        <dbReference type="ARBA" id="ARBA00008838"/>
    </source>
</evidence>
<comment type="subcellular location">
    <subcellularLocation>
        <location evidence="1">Nucleus</location>
        <location evidence="1">Nucleolus</location>
    </subcellularLocation>
    <subcellularLocation>
        <location evidence="2">Nucleus</location>
        <location evidence="2">Nucleoplasm</location>
    </subcellularLocation>
</comment>
<evidence type="ECO:0000256" key="2">
    <source>
        <dbReference type="ARBA" id="ARBA00004642"/>
    </source>
</evidence>
<dbReference type="GO" id="GO:0042254">
    <property type="term" value="P:ribosome biogenesis"/>
    <property type="evidence" value="ECO:0007669"/>
    <property type="project" value="UniProtKB-KW"/>
</dbReference>
<proteinExistence type="inferred from homology"/>
<dbReference type="Proteomes" id="UP001516400">
    <property type="component" value="Unassembled WGS sequence"/>
</dbReference>
<dbReference type="PANTHER" id="PTHR14211:SF7">
    <property type="entry name" value="RIBOSOME BIOGENESIS PROTEIN NOP53"/>
    <property type="match status" value="1"/>
</dbReference>
<evidence type="ECO:0000256" key="6">
    <source>
        <dbReference type="ARBA" id="ARBA00023242"/>
    </source>
</evidence>
<dbReference type="PANTHER" id="PTHR14211">
    <property type="entry name" value="GLIOMA SUPPRESSOR CANDIDATE REGION GENE 2"/>
    <property type="match status" value="1"/>
</dbReference>
<dbReference type="EMBL" id="JABFTP020000144">
    <property type="protein sequence ID" value="KAL3280681.1"/>
    <property type="molecule type" value="Genomic_DNA"/>
</dbReference>
<keyword evidence="7" id="KW-0175">Coiled coil</keyword>
<sequence>MSYNPSFEDHQDLLKNISEKEQKLIKRDQHLNRVTKHIRRKVAQNTAQNAWLEEMSQGLPIMNQKDSSMKEEVSDNTLEEYQSINPPVINKKKSLKQRRKQKERLLEEKLKKLAKVEKKKVSDLHRLKVLKEQVNLVDKKVLLNKQKRKNIMK</sequence>
<evidence type="ECO:0000256" key="7">
    <source>
        <dbReference type="SAM" id="Coils"/>
    </source>
</evidence>
<keyword evidence="9" id="KW-1185">Reference proteome</keyword>
<organism evidence="8 9">
    <name type="scientific">Cryptolaemus montrouzieri</name>
    <dbReference type="NCBI Taxonomy" id="559131"/>
    <lineage>
        <taxon>Eukaryota</taxon>
        <taxon>Metazoa</taxon>
        <taxon>Ecdysozoa</taxon>
        <taxon>Arthropoda</taxon>
        <taxon>Hexapoda</taxon>
        <taxon>Insecta</taxon>
        <taxon>Pterygota</taxon>
        <taxon>Neoptera</taxon>
        <taxon>Endopterygota</taxon>
        <taxon>Coleoptera</taxon>
        <taxon>Polyphaga</taxon>
        <taxon>Cucujiformia</taxon>
        <taxon>Coccinelloidea</taxon>
        <taxon>Coccinellidae</taxon>
        <taxon>Scymninae</taxon>
        <taxon>Scymnini</taxon>
        <taxon>Cryptolaemus</taxon>
    </lineage>
</organism>
<gene>
    <name evidence="8" type="ORF">HHI36_003918</name>
</gene>
<evidence type="ECO:0000313" key="9">
    <source>
        <dbReference type="Proteomes" id="UP001516400"/>
    </source>
</evidence>
<accession>A0ABD2NPN7</accession>
<dbReference type="GO" id="GO:0005730">
    <property type="term" value="C:nucleolus"/>
    <property type="evidence" value="ECO:0007669"/>
    <property type="project" value="UniProtKB-SubCell"/>
</dbReference>
<feature type="coiled-coil region" evidence="7">
    <location>
        <begin position="92"/>
        <end position="119"/>
    </location>
</feature>
<evidence type="ECO:0000256" key="4">
    <source>
        <dbReference type="ARBA" id="ARBA00018339"/>
    </source>
</evidence>
<evidence type="ECO:0000313" key="8">
    <source>
        <dbReference type="EMBL" id="KAL3280681.1"/>
    </source>
</evidence>
<comment type="similarity">
    <text evidence="3">Belongs to the NOP53 family.</text>
</comment>
<dbReference type="InterPro" id="IPR011687">
    <property type="entry name" value="Nop53/GLTSCR2"/>
</dbReference>
<dbReference type="GO" id="GO:0005654">
    <property type="term" value="C:nucleoplasm"/>
    <property type="evidence" value="ECO:0007669"/>
    <property type="project" value="UniProtKB-SubCell"/>
</dbReference>